<dbReference type="Proteomes" id="UP000316770">
    <property type="component" value="Chromosome"/>
</dbReference>
<dbReference type="SMART" id="SM00880">
    <property type="entry name" value="CHAD"/>
    <property type="match status" value="1"/>
</dbReference>
<accession>A0A518IY70</accession>
<protein>
    <submittedName>
        <fullName evidence="2">CHAD domain protein</fullName>
    </submittedName>
</protein>
<reference evidence="2 3" key="1">
    <citation type="submission" date="2019-02" db="EMBL/GenBank/DDBJ databases">
        <title>Deep-cultivation of Planctomycetes and their phenomic and genomic characterization uncovers novel biology.</title>
        <authorList>
            <person name="Wiegand S."/>
            <person name="Jogler M."/>
            <person name="Boedeker C."/>
            <person name="Pinto D."/>
            <person name="Vollmers J."/>
            <person name="Rivas-Marin E."/>
            <person name="Kohn T."/>
            <person name="Peeters S.H."/>
            <person name="Heuer A."/>
            <person name="Rast P."/>
            <person name="Oberbeckmann S."/>
            <person name="Bunk B."/>
            <person name="Jeske O."/>
            <person name="Meyerdierks A."/>
            <person name="Storesund J.E."/>
            <person name="Kallscheuer N."/>
            <person name="Luecker S."/>
            <person name="Lage O.M."/>
            <person name="Pohl T."/>
            <person name="Merkel B.J."/>
            <person name="Hornburger P."/>
            <person name="Mueller R.-W."/>
            <person name="Bruemmer F."/>
            <person name="Labrenz M."/>
            <person name="Spormann A.M."/>
            <person name="Op den Camp H."/>
            <person name="Overmann J."/>
            <person name="Amann R."/>
            <person name="Jetten M.S.M."/>
            <person name="Mascher T."/>
            <person name="Medema M.H."/>
            <person name="Devos D.P."/>
            <person name="Kaster A.-K."/>
            <person name="Ovreas L."/>
            <person name="Rohde M."/>
            <person name="Galperin M.Y."/>
            <person name="Jogler C."/>
        </authorList>
    </citation>
    <scope>NUCLEOTIDE SEQUENCE [LARGE SCALE GENOMIC DNA]</scope>
    <source>
        <strain evidence="2 3">Mal33</strain>
    </source>
</reference>
<evidence type="ECO:0000313" key="2">
    <source>
        <dbReference type="EMBL" id="QDV58022.1"/>
    </source>
</evidence>
<proteinExistence type="predicted"/>
<name>A0A518IY70_9BACT</name>
<dbReference type="InterPro" id="IPR038186">
    <property type="entry name" value="CHAD_dom_sf"/>
</dbReference>
<dbReference type="Gene3D" id="1.40.20.10">
    <property type="entry name" value="CHAD domain"/>
    <property type="match status" value="1"/>
</dbReference>
<dbReference type="EMBL" id="CP036318">
    <property type="protein sequence ID" value="QDV58022.1"/>
    <property type="molecule type" value="Genomic_DNA"/>
</dbReference>
<dbReference type="RefSeq" id="WP_145287957.1">
    <property type="nucleotide sequence ID" value="NZ_CP036318.1"/>
</dbReference>
<dbReference type="PANTHER" id="PTHR39339:SF1">
    <property type="entry name" value="CHAD DOMAIN-CONTAINING PROTEIN"/>
    <property type="match status" value="1"/>
</dbReference>
<gene>
    <name evidence="2" type="ORF">Mal33_40380</name>
</gene>
<evidence type="ECO:0000313" key="3">
    <source>
        <dbReference type="Proteomes" id="UP000316770"/>
    </source>
</evidence>
<dbReference type="Pfam" id="PF05235">
    <property type="entry name" value="CHAD"/>
    <property type="match status" value="1"/>
</dbReference>
<dbReference type="PANTHER" id="PTHR39339">
    <property type="entry name" value="SLR1444 PROTEIN"/>
    <property type="match status" value="1"/>
</dbReference>
<organism evidence="2 3">
    <name type="scientific">Rosistilla oblonga</name>
    <dbReference type="NCBI Taxonomy" id="2527990"/>
    <lineage>
        <taxon>Bacteria</taxon>
        <taxon>Pseudomonadati</taxon>
        <taxon>Planctomycetota</taxon>
        <taxon>Planctomycetia</taxon>
        <taxon>Pirellulales</taxon>
        <taxon>Pirellulaceae</taxon>
        <taxon>Rosistilla</taxon>
    </lineage>
</organism>
<keyword evidence="3" id="KW-1185">Reference proteome</keyword>
<evidence type="ECO:0000259" key="1">
    <source>
        <dbReference type="PROSITE" id="PS51708"/>
    </source>
</evidence>
<dbReference type="PROSITE" id="PS51708">
    <property type="entry name" value="CHAD"/>
    <property type="match status" value="1"/>
</dbReference>
<sequence length="306" mass="35703">MKIRLRVDESVEEGIQRIAKTYIQRSIDDWSDPRLDRTEVVHDVRKRCKMIRGMLRMVRPAIGDAYDLENVWFRDASRKLSGLRDADATLEAFDLLRQHSAHSLPRKFMDRVNKVLAKRSEVASTGPLDWQPFFTEAIQEMQAALDRVPQWTCADEGFAAIGPGFAKTYRRGARAMQAARREPTDEHLHDWRKHAKYQWYQVLMLRDLSKSKLSIRAKQLKRLTDLLGDDHDLVVLHQLLTQHPDFEKLRGAKAFGKLMQSIDRRRAKLQKQARKLGKRLYATSSKKFTNRLEQAWEAWRSVEPVG</sequence>
<dbReference type="AlphaFoldDB" id="A0A518IY70"/>
<dbReference type="InterPro" id="IPR007899">
    <property type="entry name" value="CHAD_dom"/>
</dbReference>
<feature type="domain" description="CHAD" evidence="1">
    <location>
        <begin position="8"/>
        <end position="304"/>
    </location>
</feature>